<protein>
    <recommendedName>
        <fullName evidence="3">Glycosyltransferase</fullName>
    </recommendedName>
</protein>
<proteinExistence type="predicted"/>
<dbReference type="SUPFAM" id="SSF53756">
    <property type="entry name" value="UDP-Glycosyltransferase/glycogen phosphorylase"/>
    <property type="match status" value="1"/>
</dbReference>
<sequence>MVAPIFFVDGNTIWHARLAAALAEFRPVFSFEVSSGLLPSLRRSNDSKPTRVSISLPRGWASSTAFIGQSFLHRFIRRAAEACDAKPVLFLTSPAYAPLASRIFGELPIVSYTADDYRSYVGWGGTAIAGKERQIHQRSELSVFVSDTLRERAVREFGIDPARTFVSPNATERHFAAKDRYEPLPILAGRPRPLVGVLGALTERLNLASLAEVVSNETVGTFLVAGPASASVLEQYPVFRSAKVVVAGQIDHSRMHEYAKALDLAIIPYARNELNWHCSPMRLYDHLASGVPIISIRGCDQVDRCNHEGVHIVDESGLKAKVEELVARGLQRSDTSPPECFWDQRAKALTNIIDMVLSAK</sequence>
<evidence type="ECO:0008006" key="3">
    <source>
        <dbReference type="Google" id="ProtNLM"/>
    </source>
</evidence>
<dbReference type="RefSeq" id="WP_339970056.1">
    <property type="nucleotide sequence ID" value="NZ_JBBHJY010000015.1"/>
</dbReference>
<gene>
    <name evidence="1" type="ORF">WG900_19790</name>
</gene>
<evidence type="ECO:0000313" key="2">
    <source>
        <dbReference type="Proteomes" id="UP001379235"/>
    </source>
</evidence>
<dbReference type="EMBL" id="JBBHJY010000015">
    <property type="protein sequence ID" value="MEJ6012152.1"/>
    <property type="molecule type" value="Genomic_DNA"/>
</dbReference>
<dbReference type="Gene3D" id="3.40.50.2000">
    <property type="entry name" value="Glycogen Phosphorylase B"/>
    <property type="match status" value="1"/>
</dbReference>
<evidence type="ECO:0000313" key="1">
    <source>
        <dbReference type="EMBL" id="MEJ6012152.1"/>
    </source>
</evidence>
<dbReference type="Proteomes" id="UP001379235">
    <property type="component" value="Unassembled WGS sequence"/>
</dbReference>
<keyword evidence="2" id="KW-1185">Reference proteome</keyword>
<name>A0ABU8SDU9_9SPHN</name>
<reference evidence="1 2" key="1">
    <citation type="submission" date="2024-03" db="EMBL/GenBank/DDBJ databases">
        <authorList>
            <person name="Jo J.-H."/>
        </authorList>
    </citation>
    <scope>NUCLEOTIDE SEQUENCE [LARGE SCALE GENOMIC DNA]</scope>
    <source>
        <strain evidence="1 2">AS3R-12</strain>
    </source>
</reference>
<organism evidence="1 2">
    <name type="scientific">Novosphingobium aquae</name>
    <dbReference type="NCBI Taxonomy" id="3133435"/>
    <lineage>
        <taxon>Bacteria</taxon>
        <taxon>Pseudomonadati</taxon>
        <taxon>Pseudomonadota</taxon>
        <taxon>Alphaproteobacteria</taxon>
        <taxon>Sphingomonadales</taxon>
        <taxon>Sphingomonadaceae</taxon>
        <taxon>Novosphingobium</taxon>
    </lineage>
</organism>
<comment type="caution">
    <text evidence="1">The sequence shown here is derived from an EMBL/GenBank/DDBJ whole genome shotgun (WGS) entry which is preliminary data.</text>
</comment>
<accession>A0ABU8SDU9</accession>